<evidence type="ECO:0000313" key="1">
    <source>
        <dbReference type="EMBL" id="RHL06254.1"/>
    </source>
</evidence>
<dbReference type="AlphaFoldDB" id="A0A415IF35"/>
<dbReference type="RefSeq" id="WP_118371783.1">
    <property type="nucleotide sequence ID" value="NZ_QROF01000003.1"/>
</dbReference>
<comment type="caution">
    <text evidence="1">The sequence shown here is derived from an EMBL/GenBank/DDBJ whole genome shotgun (WGS) entry which is preliminary data.</text>
</comment>
<accession>A0A415IF35</accession>
<proteinExistence type="predicted"/>
<evidence type="ECO:0000313" key="2">
    <source>
        <dbReference type="Proteomes" id="UP000286181"/>
    </source>
</evidence>
<name>A0A415IF35_9FIRM</name>
<gene>
    <name evidence="1" type="ORF">DW038_05020</name>
</gene>
<dbReference type="EMBL" id="QROF01000003">
    <property type="protein sequence ID" value="RHL06254.1"/>
    <property type="molecule type" value="Genomic_DNA"/>
</dbReference>
<reference evidence="1 2" key="1">
    <citation type="submission" date="2018-08" db="EMBL/GenBank/DDBJ databases">
        <title>A genome reference for cultivated species of the human gut microbiota.</title>
        <authorList>
            <person name="Zou Y."/>
            <person name="Xue W."/>
            <person name="Luo G."/>
        </authorList>
    </citation>
    <scope>NUCLEOTIDE SEQUENCE [LARGE SCALE GENOMIC DNA]</scope>
    <source>
        <strain evidence="1 2">AF39-14AC</strain>
    </source>
</reference>
<protein>
    <submittedName>
        <fullName evidence="1">Uncharacterized protein</fullName>
    </submittedName>
</protein>
<organism evidence="1 2">
    <name type="scientific">Agathobacter rectalis</name>
    <dbReference type="NCBI Taxonomy" id="39491"/>
    <lineage>
        <taxon>Bacteria</taxon>
        <taxon>Bacillati</taxon>
        <taxon>Bacillota</taxon>
        <taxon>Clostridia</taxon>
        <taxon>Lachnospirales</taxon>
        <taxon>Lachnospiraceae</taxon>
        <taxon>Agathobacter</taxon>
    </lineage>
</organism>
<dbReference type="Proteomes" id="UP000286181">
    <property type="component" value="Unassembled WGS sequence"/>
</dbReference>
<sequence>MDYLHDFRQDIVLKKHDKEYWNNWKRWNILYKTLAYELSSSRDVESYGYVKNQVLEYFSDCTKYISGTITLDIMSGWWFCFKYLFDLDKRINRNSKQAKKYLFTLQEQIKDINKEVDLIDFVCKNYSIAKMEIKSLLDFLDVVYTIGNITPVNNNPHADCFDSWEYKLFVSDSINYTGDYVKYFIYDSYYKEKKQWWKDFQNSNDKKKVILEYMDSRVNLIKQRGKSLVNRKCM</sequence>